<organism evidence="1 2">
    <name type="scientific">Massilia suwonensis</name>
    <dbReference type="NCBI Taxonomy" id="648895"/>
    <lineage>
        <taxon>Bacteria</taxon>
        <taxon>Pseudomonadati</taxon>
        <taxon>Pseudomonadota</taxon>
        <taxon>Betaproteobacteria</taxon>
        <taxon>Burkholderiales</taxon>
        <taxon>Oxalobacteraceae</taxon>
        <taxon>Telluria group</taxon>
        <taxon>Massilia</taxon>
    </lineage>
</organism>
<evidence type="ECO:0000313" key="2">
    <source>
        <dbReference type="Proteomes" id="UP001596101"/>
    </source>
</evidence>
<dbReference type="Proteomes" id="UP001596101">
    <property type="component" value="Unassembled WGS sequence"/>
</dbReference>
<dbReference type="RefSeq" id="WP_379753706.1">
    <property type="nucleotide sequence ID" value="NZ_JBHSMR010000013.1"/>
</dbReference>
<evidence type="ECO:0000313" key="1">
    <source>
        <dbReference type="EMBL" id="MFC5478286.1"/>
    </source>
</evidence>
<reference evidence="2" key="1">
    <citation type="journal article" date="2019" name="Int. J. Syst. Evol. Microbiol.">
        <title>The Global Catalogue of Microorganisms (GCM) 10K type strain sequencing project: providing services to taxonomists for standard genome sequencing and annotation.</title>
        <authorList>
            <consortium name="The Broad Institute Genomics Platform"/>
            <consortium name="The Broad Institute Genome Sequencing Center for Infectious Disease"/>
            <person name="Wu L."/>
            <person name="Ma J."/>
        </authorList>
    </citation>
    <scope>NUCLEOTIDE SEQUENCE [LARGE SCALE GENOMIC DNA]</scope>
    <source>
        <strain evidence="2">CCUG 43111</strain>
    </source>
</reference>
<accession>A0ABW0ML69</accession>
<protein>
    <submittedName>
        <fullName evidence="1">Uncharacterized protein</fullName>
    </submittedName>
</protein>
<name>A0ABW0ML69_9BURK</name>
<comment type="caution">
    <text evidence="1">The sequence shown here is derived from an EMBL/GenBank/DDBJ whole genome shotgun (WGS) entry which is preliminary data.</text>
</comment>
<keyword evidence="2" id="KW-1185">Reference proteome</keyword>
<dbReference type="EMBL" id="JBHSMR010000013">
    <property type="protein sequence ID" value="MFC5478286.1"/>
    <property type="molecule type" value="Genomic_DNA"/>
</dbReference>
<proteinExistence type="predicted"/>
<sequence length="59" mass="6755">MNAQIETRKNAEERALVNLGRVLNQDWGVPYARHFLESVGVEESVIQRVITQEVAFADR</sequence>
<gene>
    <name evidence="1" type="ORF">ACFPQ5_08805</name>
</gene>